<accession>A0A8T0RAB1</accession>
<dbReference type="Proteomes" id="UP000823388">
    <property type="component" value="Chromosome 6K"/>
</dbReference>
<comment type="caution">
    <text evidence="1">The sequence shown here is derived from an EMBL/GenBank/DDBJ whole genome shotgun (WGS) entry which is preliminary data.</text>
</comment>
<evidence type="ECO:0000313" key="2">
    <source>
        <dbReference type="Proteomes" id="UP000823388"/>
    </source>
</evidence>
<dbReference type="AlphaFoldDB" id="A0A8T0RAB1"/>
<gene>
    <name evidence="1" type="ORF">PVAP13_6KG093906</name>
</gene>
<evidence type="ECO:0000313" key="1">
    <source>
        <dbReference type="EMBL" id="KAG2582792.1"/>
    </source>
</evidence>
<dbReference type="PANTHER" id="PTHR33170">
    <property type="entry name" value="DUF4283 DOMAIN-CONTAINING PROTEIN-RELATED"/>
    <property type="match status" value="1"/>
</dbReference>
<organism evidence="1 2">
    <name type="scientific">Panicum virgatum</name>
    <name type="common">Blackwell switchgrass</name>
    <dbReference type="NCBI Taxonomy" id="38727"/>
    <lineage>
        <taxon>Eukaryota</taxon>
        <taxon>Viridiplantae</taxon>
        <taxon>Streptophyta</taxon>
        <taxon>Embryophyta</taxon>
        <taxon>Tracheophyta</taxon>
        <taxon>Spermatophyta</taxon>
        <taxon>Magnoliopsida</taxon>
        <taxon>Liliopsida</taxon>
        <taxon>Poales</taxon>
        <taxon>Poaceae</taxon>
        <taxon>PACMAD clade</taxon>
        <taxon>Panicoideae</taxon>
        <taxon>Panicodae</taxon>
        <taxon>Paniceae</taxon>
        <taxon>Panicinae</taxon>
        <taxon>Panicum</taxon>
        <taxon>Panicum sect. Hiantes</taxon>
    </lineage>
</organism>
<protein>
    <submittedName>
        <fullName evidence="1">Uncharacterized protein</fullName>
    </submittedName>
</protein>
<keyword evidence="2" id="KW-1185">Reference proteome</keyword>
<reference evidence="1" key="1">
    <citation type="submission" date="2020-05" db="EMBL/GenBank/DDBJ databases">
        <title>WGS assembly of Panicum virgatum.</title>
        <authorList>
            <person name="Lovell J.T."/>
            <person name="Jenkins J."/>
            <person name="Shu S."/>
            <person name="Juenger T.E."/>
            <person name="Schmutz J."/>
        </authorList>
    </citation>
    <scope>NUCLEOTIDE SEQUENCE</scope>
    <source>
        <strain evidence="1">AP13</strain>
    </source>
</reference>
<dbReference type="EMBL" id="CM029047">
    <property type="protein sequence ID" value="KAG2582792.1"/>
    <property type="molecule type" value="Genomic_DNA"/>
</dbReference>
<proteinExistence type="predicted"/>
<sequence length="203" mass="22970">MEENDFIVTLPSADNLQRVIQYGDLFIKEKKIHLNFEVSSEEQEGLLLPKVLRELPVLWALGSMVGATQMVDMATSKNSLFGKVLVTVLDSKAILEQLGVLIGDCWFEFPIEVDSIIHGVESYVKISTDKGDKDDTNDDEIDDLLGDDDLMGGGNTKDGSIMQARVLKIILMLIWTHLRMWCSQVTKLLVTNQKISRLWHMRF</sequence>
<name>A0A8T0RAB1_PANVG</name>
<dbReference type="PANTHER" id="PTHR33170:SF40">
    <property type="entry name" value="OS04G0557100 PROTEIN"/>
    <property type="match status" value="1"/>
</dbReference>